<proteinExistence type="inferred from homology"/>
<sequence>MAYDTIVVEESDRRMTVVLDRPGKKNALTTAMFEEMREAVETATERDVGVVTLRGTGGDFSAGVDMSNVPTWIEQKPLEVRDQLEAVHETLEYFESVSLPLVAALEGYVLGGALELAISCDIRVAKRGARFGLPESKLGLVMNYGGAQKLPGLIGEGMTKYLVMTGETIDARRAHEIGLVETLAEPSEFEGVLSDLEETLAEKPRYVHDMAKRQIHSARPLNIDESMQQAIHHAVAAYQEEETQQRSLDFLTE</sequence>
<dbReference type="SUPFAM" id="SSF52096">
    <property type="entry name" value="ClpP/crotonase"/>
    <property type="match status" value="1"/>
</dbReference>
<dbReference type="CDD" id="cd06558">
    <property type="entry name" value="crotonase-like"/>
    <property type="match status" value="1"/>
</dbReference>
<protein>
    <submittedName>
        <fullName evidence="3">Enoyl-CoA hydratase/isomerase family protein</fullName>
    </submittedName>
</protein>
<dbReference type="EMBL" id="JBHTBF010000003">
    <property type="protein sequence ID" value="MFC7319131.1"/>
    <property type="molecule type" value="Genomic_DNA"/>
</dbReference>
<evidence type="ECO:0000313" key="4">
    <source>
        <dbReference type="Proteomes" id="UP001596547"/>
    </source>
</evidence>
<evidence type="ECO:0000256" key="1">
    <source>
        <dbReference type="ARBA" id="ARBA00005254"/>
    </source>
</evidence>
<dbReference type="GeneID" id="79317678"/>
<gene>
    <name evidence="3" type="ORF">ACFQPE_20385</name>
</gene>
<dbReference type="PROSITE" id="PS00166">
    <property type="entry name" value="ENOYL_COA_HYDRATASE"/>
    <property type="match status" value="1"/>
</dbReference>
<evidence type="ECO:0000256" key="2">
    <source>
        <dbReference type="RuleBase" id="RU003707"/>
    </source>
</evidence>
<dbReference type="PANTHER" id="PTHR11941">
    <property type="entry name" value="ENOYL-COA HYDRATASE-RELATED"/>
    <property type="match status" value="1"/>
</dbReference>
<dbReference type="GO" id="GO:0003824">
    <property type="term" value="F:catalytic activity"/>
    <property type="evidence" value="ECO:0007669"/>
    <property type="project" value="UniProtKB-ARBA"/>
</dbReference>
<reference evidence="3 4" key="1">
    <citation type="journal article" date="2019" name="Int. J. Syst. Evol. Microbiol.">
        <title>The Global Catalogue of Microorganisms (GCM) 10K type strain sequencing project: providing services to taxonomists for standard genome sequencing and annotation.</title>
        <authorList>
            <consortium name="The Broad Institute Genomics Platform"/>
            <consortium name="The Broad Institute Genome Sequencing Center for Infectious Disease"/>
            <person name="Wu L."/>
            <person name="Ma J."/>
        </authorList>
    </citation>
    <scope>NUCLEOTIDE SEQUENCE [LARGE SCALE GENOMIC DNA]</scope>
    <source>
        <strain evidence="3 4">PSR21</strain>
    </source>
</reference>
<dbReference type="AlphaFoldDB" id="A0ABD6AFP2"/>
<evidence type="ECO:0000313" key="3">
    <source>
        <dbReference type="EMBL" id="MFC7319131.1"/>
    </source>
</evidence>
<dbReference type="Gene3D" id="3.90.226.10">
    <property type="entry name" value="2-enoyl-CoA Hydratase, Chain A, domain 1"/>
    <property type="match status" value="1"/>
</dbReference>
<dbReference type="InterPro" id="IPR018376">
    <property type="entry name" value="Enoyl-CoA_hyd/isom_CS"/>
</dbReference>
<comment type="similarity">
    <text evidence="1 2">Belongs to the enoyl-CoA hydratase/isomerase family.</text>
</comment>
<keyword evidence="4" id="KW-1185">Reference proteome</keyword>
<organism evidence="3 4">
    <name type="scientific">Halomarina halobia</name>
    <dbReference type="NCBI Taxonomy" id="3033386"/>
    <lineage>
        <taxon>Archaea</taxon>
        <taxon>Methanobacteriati</taxon>
        <taxon>Methanobacteriota</taxon>
        <taxon>Stenosarchaea group</taxon>
        <taxon>Halobacteria</taxon>
        <taxon>Halobacteriales</taxon>
        <taxon>Natronomonadaceae</taxon>
        <taxon>Halomarina</taxon>
    </lineage>
</organism>
<dbReference type="InterPro" id="IPR029045">
    <property type="entry name" value="ClpP/crotonase-like_dom_sf"/>
</dbReference>
<name>A0ABD6AFP2_9EURY</name>
<dbReference type="PANTHER" id="PTHR11941:SF54">
    <property type="entry name" value="ENOYL-COA HYDRATASE, MITOCHONDRIAL"/>
    <property type="match status" value="1"/>
</dbReference>
<dbReference type="Proteomes" id="UP001596547">
    <property type="component" value="Unassembled WGS sequence"/>
</dbReference>
<comment type="caution">
    <text evidence="3">The sequence shown here is derived from an EMBL/GenBank/DDBJ whole genome shotgun (WGS) entry which is preliminary data.</text>
</comment>
<accession>A0ABD6AFP2</accession>
<dbReference type="Pfam" id="PF00378">
    <property type="entry name" value="ECH_1"/>
    <property type="match status" value="1"/>
</dbReference>
<dbReference type="RefSeq" id="WP_276306045.1">
    <property type="nucleotide sequence ID" value="NZ_CP119993.1"/>
</dbReference>
<dbReference type="InterPro" id="IPR001753">
    <property type="entry name" value="Enoyl-CoA_hydra/iso"/>
</dbReference>